<dbReference type="AlphaFoldDB" id="A0A814VBE6"/>
<protein>
    <recommendedName>
        <fullName evidence="1">AMP-dependent synthetase/ligase domain-containing protein</fullName>
    </recommendedName>
</protein>
<dbReference type="PANTHER" id="PTHR45527:SF1">
    <property type="entry name" value="FATTY ACID SYNTHASE"/>
    <property type="match status" value="1"/>
</dbReference>
<name>A0A814VBE6_9BILA</name>
<dbReference type="GO" id="GO:0031177">
    <property type="term" value="F:phosphopantetheine binding"/>
    <property type="evidence" value="ECO:0007669"/>
    <property type="project" value="TreeGrafter"/>
</dbReference>
<gene>
    <name evidence="2" type="ORF">IZO911_LOCUS27882</name>
</gene>
<dbReference type="GO" id="GO:0043041">
    <property type="term" value="P:amino acid activation for nonribosomal peptide biosynthetic process"/>
    <property type="evidence" value="ECO:0007669"/>
    <property type="project" value="TreeGrafter"/>
</dbReference>
<dbReference type="Proteomes" id="UP000663860">
    <property type="component" value="Unassembled WGS sequence"/>
</dbReference>
<dbReference type="Gene3D" id="3.40.50.980">
    <property type="match status" value="2"/>
</dbReference>
<dbReference type="EMBL" id="CAJNOE010000386">
    <property type="protein sequence ID" value="CAF1188273.1"/>
    <property type="molecule type" value="Genomic_DNA"/>
</dbReference>
<dbReference type="GO" id="GO:0047527">
    <property type="term" value="F:2,3-dihydroxybenzoate-serine ligase activity"/>
    <property type="evidence" value="ECO:0007669"/>
    <property type="project" value="TreeGrafter"/>
</dbReference>
<proteinExistence type="predicted"/>
<dbReference type="SUPFAM" id="SSF56801">
    <property type="entry name" value="Acetyl-CoA synthetase-like"/>
    <property type="match status" value="1"/>
</dbReference>
<reference evidence="2" key="1">
    <citation type="submission" date="2021-02" db="EMBL/GenBank/DDBJ databases">
        <authorList>
            <person name="Nowell W R."/>
        </authorList>
    </citation>
    <scope>NUCLEOTIDE SEQUENCE</scope>
</reference>
<evidence type="ECO:0000313" key="2">
    <source>
        <dbReference type="EMBL" id="CAF1188273.1"/>
    </source>
</evidence>
<evidence type="ECO:0000259" key="1">
    <source>
        <dbReference type="Pfam" id="PF00501"/>
    </source>
</evidence>
<dbReference type="GO" id="GO:0009239">
    <property type="term" value="P:enterobactin biosynthetic process"/>
    <property type="evidence" value="ECO:0007669"/>
    <property type="project" value="TreeGrafter"/>
</dbReference>
<dbReference type="PANTHER" id="PTHR45527">
    <property type="entry name" value="NONRIBOSOMAL PEPTIDE SYNTHETASE"/>
    <property type="match status" value="1"/>
</dbReference>
<dbReference type="InterPro" id="IPR000873">
    <property type="entry name" value="AMP-dep_synth/lig_dom"/>
</dbReference>
<sequence>MSSSKYALNMFLDNAYNYPQLAAVELSEQIWTYGELLANVTRIVAHINIEPGEIVYQYVERGFEMTCGLISIMCAGGIYCPLNPVNPSTYIRSLLETLPGRFVLIHTKTRDKFPNNSDQSVQLIDLDEIFSSDIKANRACKVLTKGV</sequence>
<organism evidence="2 3">
    <name type="scientific">Adineta steineri</name>
    <dbReference type="NCBI Taxonomy" id="433720"/>
    <lineage>
        <taxon>Eukaryota</taxon>
        <taxon>Metazoa</taxon>
        <taxon>Spiralia</taxon>
        <taxon>Gnathifera</taxon>
        <taxon>Rotifera</taxon>
        <taxon>Eurotatoria</taxon>
        <taxon>Bdelloidea</taxon>
        <taxon>Adinetida</taxon>
        <taxon>Adinetidae</taxon>
        <taxon>Adineta</taxon>
    </lineage>
</organism>
<dbReference type="GO" id="GO:0009366">
    <property type="term" value="C:enterobactin synthetase complex"/>
    <property type="evidence" value="ECO:0007669"/>
    <property type="project" value="TreeGrafter"/>
</dbReference>
<comment type="caution">
    <text evidence="2">The sequence shown here is derived from an EMBL/GenBank/DDBJ whole genome shotgun (WGS) entry which is preliminary data.</text>
</comment>
<dbReference type="GO" id="GO:0005829">
    <property type="term" value="C:cytosol"/>
    <property type="evidence" value="ECO:0007669"/>
    <property type="project" value="TreeGrafter"/>
</dbReference>
<feature type="domain" description="AMP-dependent synthetase/ligase" evidence="1">
    <location>
        <begin position="13"/>
        <end position="114"/>
    </location>
</feature>
<dbReference type="Pfam" id="PF00501">
    <property type="entry name" value="AMP-binding"/>
    <property type="match status" value="1"/>
</dbReference>
<accession>A0A814VBE6</accession>
<evidence type="ECO:0000313" key="3">
    <source>
        <dbReference type="Proteomes" id="UP000663860"/>
    </source>
</evidence>